<dbReference type="InterPro" id="IPR001611">
    <property type="entry name" value="Leu-rich_rpt"/>
</dbReference>
<dbReference type="Pfam" id="PF00560">
    <property type="entry name" value="LRR_1"/>
    <property type="match status" value="4"/>
</dbReference>
<dbReference type="SUPFAM" id="SSF56112">
    <property type="entry name" value="Protein kinase-like (PK-like)"/>
    <property type="match status" value="1"/>
</dbReference>
<dbReference type="InterPro" id="IPR000719">
    <property type="entry name" value="Prot_kinase_dom"/>
</dbReference>
<sequence length="669" mass="73307">MFKYLNYPSQLSGWKANGGDPCGDSWEGIGCSGSSVTEIKLSNYGLSGQLGYELSNMKSVQSFVLSKNSLSGEIPYQLPPNTIHIDLSNNGFTGTVPYSISQMTGLQDLDVSHNQLNGELSDMFGSLSKLNSMDLSFNQLKGNLPLSFTNLTSLTSLHLENNKLTGSINVLRALPLNELNVENNRFTGWIPDELKDINNLQTGGNSWSTVPAPPPPPGVHHHSHNEDEQKSAEGGLKSAVSVVIIGATCLGVLLVVALLIALISRRKSSPSSHFLDEEMGDQHKGLTSGKTQEFSTELYKGISEDEKDHKQVDSTTSTAIKSLQRAPSMGLKTSPSGRVSFSDNEFASHLIVSRSTSVRAVHYSLADLQSATAYFATGRLLGVGSIGRVYRAKYEDGKILAVKKIDSSLFNGRRPDEFSDIVASISKFNHPNMAGLVGYCSEQGQNMLIYEYYRNGSLHDFLHKSHDFSKPLTWNTRVRIALGTARAIAYLHEVCSPPLIHKNIKSSNILLDAELNPHLSDYGLANFHERTSQNLGVGYNAPECTDPSAYTQKSDVYSFGVVMLELLTGRMPLDSNKPKSEQCLVRWATPQLHDIDALGRMVDPALCGLYPTKAVSRFADIIALCVQVEPGTRPPTSQVVRELLLLVQHTSMQMKEELSSSRRTEDSDY</sequence>
<evidence type="ECO:0000256" key="4">
    <source>
        <dbReference type="ARBA" id="ARBA00022729"/>
    </source>
</evidence>
<evidence type="ECO:0000256" key="5">
    <source>
        <dbReference type="ARBA" id="ARBA00022737"/>
    </source>
</evidence>
<evidence type="ECO:0000256" key="1">
    <source>
        <dbReference type="ARBA" id="ARBA00004370"/>
    </source>
</evidence>
<evidence type="ECO:0000313" key="12">
    <source>
        <dbReference type="EMBL" id="GKV26807.1"/>
    </source>
</evidence>
<dbReference type="GO" id="GO:0005524">
    <property type="term" value="F:ATP binding"/>
    <property type="evidence" value="ECO:0007669"/>
    <property type="project" value="InterPro"/>
</dbReference>
<comment type="subcellular location">
    <subcellularLocation>
        <location evidence="1">Membrane</location>
    </subcellularLocation>
</comment>
<dbReference type="InterPro" id="IPR032675">
    <property type="entry name" value="LRR_dom_sf"/>
</dbReference>
<name>A0AAV5KQC2_9ROSI</name>
<dbReference type="InterPro" id="IPR013210">
    <property type="entry name" value="LRR_N_plant-typ"/>
</dbReference>
<evidence type="ECO:0000256" key="3">
    <source>
        <dbReference type="ARBA" id="ARBA00022692"/>
    </source>
</evidence>
<dbReference type="GO" id="GO:0004672">
    <property type="term" value="F:protein kinase activity"/>
    <property type="evidence" value="ECO:0007669"/>
    <property type="project" value="InterPro"/>
</dbReference>
<evidence type="ECO:0000256" key="8">
    <source>
        <dbReference type="ARBA" id="ARBA00023170"/>
    </source>
</evidence>
<proteinExistence type="predicted"/>
<keyword evidence="2" id="KW-0433">Leucine-rich repeat</keyword>
<dbReference type="EMBL" id="BPVZ01000073">
    <property type="protein sequence ID" value="GKV26807.1"/>
    <property type="molecule type" value="Genomic_DNA"/>
</dbReference>
<keyword evidence="4" id="KW-0732">Signal</keyword>
<feature type="transmembrane region" description="Helical" evidence="10">
    <location>
        <begin position="239"/>
        <end position="263"/>
    </location>
</feature>
<keyword evidence="6 10" id="KW-1133">Transmembrane helix</keyword>
<keyword evidence="5" id="KW-0677">Repeat</keyword>
<keyword evidence="7 10" id="KW-0472">Membrane</keyword>
<keyword evidence="8" id="KW-0675">Receptor</keyword>
<dbReference type="InterPro" id="IPR001245">
    <property type="entry name" value="Ser-Thr/Tyr_kinase_cat_dom"/>
</dbReference>
<keyword evidence="3 10" id="KW-0812">Transmembrane</keyword>
<organism evidence="12 13">
    <name type="scientific">Rubroshorea leprosula</name>
    <dbReference type="NCBI Taxonomy" id="152421"/>
    <lineage>
        <taxon>Eukaryota</taxon>
        <taxon>Viridiplantae</taxon>
        <taxon>Streptophyta</taxon>
        <taxon>Embryophyta</taxon>
        <taxon>Tracheophyta</taxon>
        <taxon>Spermatophyta</taxon>
        <taxon>Magnoliopsida</taxon>
        <taxon>eudicotyledons</taxon>
        <taxon>Gunneridae</taxon>
        <taxon>Pentapetalae</taxon>
        <taxon>rosids</taxon>
        <taxon>malvids</taxon>
        <taxon>Malvales</taxon>
        <taxon>Dipterocarpaceae</taxon>
        <taxon>Rubroshorea</taxon>
    </lineage>
</organism>
<dbReference type="AlphaFoldDB" id="A0AAV5KQC2"/>
<dbReference type="FunFam" id="3.30.200.20:FF:000125">
    <property type="entry name" value="Protein STRUBBELIG-RECEPTOR FAMILY 8"/>
    <property type="match status" value="1"/>
</dbReference>
<dbReference type="SUPFAM" id="SSF52058">
    <property type="entry name" value="L domain-like"/>
    <property type="match status" value="1"/>
</dbReference>
<feature type="compositionally biased region" description="Basic and acidic residues" evidence="9">
    <location>
        <begin position="274"/>
        <end position="284"/>
    </location>
</feature>
<evidence type="ECO:0000256" key="2">
    <source>
        <dbReference type="ARBA" id="ARBA00022614"/>
    </source>
</evidence>
<evidence type="ECO:0000256" key="10">
    <source>
        <dbReference type="SAM" id="Phobius"/>
    </source>
</evidence>
<feature type="domain" description="Protein kinase" evidence="11">
    <location>
        <begin position="375"/>
        <end position="645"/>
    </location>
</feature>
<dbReference type="FunFam" id="1.10.510.10:FF:000095">
    <property type="entry name" value="protein STRUBBELIG-RECEPTOR FAMILY 8"/>
    <property type="match status" value="1"/>
</dbReference>
<dbReference type="Pfam" id="PF07714">
    <property type="entry name" value="PK_Tyr_Ser-Thr"/>
    <property type="match status" value="1"/>
</dbReference>
<dbReference type="Gene3D" id="3.30.200.20">
    <property type="entry name" value="Phosphorylase Kinase, domain 1"/>
    <property type="match status" value="1"/>
</dbReference>
<dbReference type="GO" id="GO:0016020">
    <property type="term" value="C:membrane"/>
    <property type="evidence" value="ECO:0007669"/>
    <property type="project" value="UniProtKB-SubCell"/>
</dbReference>
<evidence type="ECO:0000256" key="9">
    <source>
        <dbReference type="SAM" id="MobiDB-lite"/>
    </source>
</evidence>
<feature type="region of interest" description="Disordered" evidence="9">
    <location>
        <begin position="271"/>
        <end position="292"/>
    </location>
</feature>
<dbReference type="FunFam" id="3.80.10.10:FF:000062">
    <property type="entry name" value="protein STRUBBELIG-RECEPTOR FAMILY 3"/>
    <property type="match status" value="1"/>
</dbReference>
<dbReference type="PROSITE" id="PS51450">
    <property type="entry name" value="LRR"/>
    <property type="match status" value="1"/>
</dbReference>
<evidence type="ECO:0000259" key="11">
    <source>
        <dbReference type="PROSITE" id="PS50011"/>
    </source>
</evidence>
<dbReference type="PANTHER" id="PTHR48007">
    <property type="entry name" value="LEUCINE-RICH REPEAT RECEPTOR-LIKE PROTEIN KINASE PXC1"/>
    <property type="match status" value="1"/>
</dbReference>
<feature type="region of interest" description="Disordered" evidence="9">
    <location>
        <begin position="201"/>
        <end position="233"/>
    </location>
</feature>
<evidence type="ECO:0000256" key="6">
    <source>
        <dbReference type="ARBA" id="ARBA00022989"/>
    </source>
</evidence>
<dbReference type="Pfam" id="PF08263">
    <property type="entry name" value="LRRNT_2"/>
    <property type="match status" value="1"/>
</dbReference>
<dbReference type="PROSITE" id="PS50011">
    <property type="entry name" value="PROTEIN_KINASE_DOM"/>
    <property type="match status" value="1"/>
</dbReference>
<dbReference type="InterPro" id="IPR011009">
    <property type="entry name" value="Kinase-like_dom_sf"/>
</dbReference>
<dbReference type="PANTHER" id="PTHR48007:SF13">
    <property type="entry name" value="PROTEIN STRUBBELIG-RECEPTOR FAMILY 4"/>
    <property type="match status" value="1"/>
</dbReference>
<accession>A0AAV5KQC2</accession>
<evidence type="ECO:0000256" key="7">
    <source>
        <dbReference type="ARBA" id="ARBA00023136"/>
    </source>
</evidence>
<gene>
    <name evidence="12" type="ORF">SLEP1_g36040</name>
</gene>
<reference evidence="12 13" key="1">
    <citation type="journal article" date="2021" name="Commun. Biol.">
        <title>The genome of Shorea leprosula (Dipterocarpaceae) highlights the ecological relevance of drought in aseasonal tropical rainforests.</title>
        <authorList>
            <person name="Ng K.K.S."/>
            <person name="Kobayashi M.J."/>
            <person name="Fawcett J.A."/>
            <person name="Hatakeyama M."/>
            <person name="Paape T."/>
            <person name="Ng C.H."/>
            <person name="Ang C.C."/>
            <person name="Tnah L.H."/>
            <person name="Lee C.T."/>
            <person name="Nishiyama T."/>
            <person name="Sese J."/>
            <person name="O'Brien M.J."/>
            <person name="Copetti D."/>
            <person name="Mohd Noor M.I."/>
            <person name="Ong R.C."/>
            <person name="Putra M."/>
            <person name="Sireger I.Z."/>
            <person name="Indrioko S."/>
            <person name="Kosugi Y."/>
            <person name="Izuno A."/>
            <person name="Isagi Y."/>
            <person name="Lee S.L."/>
            <person name="Shimizu K.K."/>
        </authorList>
    </citation>
    <scope>NUCLEOTIDE SEQUENCE [LARGE SCALE GENOMIC DNA]</scope>
    <source>
        <strain evidence="12">214</strain>
    </source>
</reference>
<dbReference type="Gene3D" id="1.10.510.10">
    <property type="entry name" value="Transferase(Phosphotransferase) domain 1"/>
    <property type="match status" value="1"/>
</dbReference>
<keyword evidence="13" id="KW-1185">Reference proteome</keyword>
<dbReference type="InterPro" id="IPR046959">
    <property type="entry name" value="PRK1-6/SRF4-like"/>
</dbReference>
<comment type="caution">
    <text evidence="12">The sequence shown here is derived from an EMBL/GenBank/DDBJ whole genome shotgun (WGS) entry which is preliminary data.</text>
</comment>
<dbReference type="Gene3D" id="3.80.10.10">
    <property type="entry name" value="Ribonuclease Inhibitor"/>
    <property type="match status" value="1"/>
</dbReference>
<evidence type="ECO:0000313" key="13">
    <source>
        <dbReference type="Proteomes" id="UP001054252"/>
    </source>
</evidence>
<protein>
    <recommendedName>
        <fullName evidence="11">Protein kinase domain-containing protein</fullName>
    </recommendedName>
</protein>
<dbReference type="Proteomes" id="UP001054252">
    <property type="component" value="Unassembled WGS sequence"/>
</dbReference>